<dbReference type="GO" id="GO:0004814">
    <property type="term" value="F:arginine-tRNA ligase activity"/>
    <property type="evidence" value="ECO:0007669"/>
    <property type="project" value="UniProtKB-UniRule"/>
</dbReference>
<dbReference type="FunFam" id="1.10.730.10:FF:000006">
    <property type="entry name" value="Arginyl-tRNA synthetase 2, mitochondrial"/>
    <property type="match status" value="1"/>
</dbReference>
<comment type="subunit">
    <text evidence="3 11">Monomer.</text>
</comment>
<feature type="short sequence motif" description="'HIGH' region" evidence="11">
    <location>
        <begin position="129"/>
        <end position="139"/>
    </location>
</feature>
<dbReference type="SUPFAM" id="SSF52374">
    <property type="entry name" value="Nucleotidylyl transferase"/>
    <property type="match status" value="1"/>
</dbReference>
<comment type="subcellular location">
    <subcellularLocation>
        <location evidence="1 11">Cytoplasm</location>
    </subcellularLocation>
</comment>
<dbReference type="PANTHER" id="PTHR11956:SF5">
    <property type="entry name" value="ARGININE--TRNA LIGASE, CYTOPLASMIC"/>
    <property type="match status" value="1"/>
</dbReference>
<evidence type="ECO:0000256" key="5">
    <source>
        <dbReference type="ARBA" id="ARBA00022598"/>
    </source>
</evidence>
<gene>
    <name evidence="11 15" type="primary">argS</name>
    <name evidence="15" type="ORF">F9B16_37690</name>
</gene>
<dbReference type="Gene3D" id="3.30.1360.70">
    <property type="entry name" value="Arginyl tRNA synthetase N-terminal domain"/>
    <property type="match status" value="1"/>
</dbReference>
<comment type="caution">
    <text evidence="15">The sequence shown here is derived from an EMBL/GenBank/DDBJ whole genome shotgun (WGS) entry which is preliminary data.</text>
</comment>
<evidence type="ECO:0000256" key="10">
    <source>
        <dbReference type="ARBA" id="ARBA00049339"/>
    </source>
</evidence>
<keyword evidence="9 11" id="KW-0030">Aminoacyl-tRNA synthetase</keyword>
<comment type="catalytic activity">
    <reaction evidence="10 11">
        <text>tRNA(Arg) + L-arginine + ATP = L-arginyl-tRNA(Arg) + AMP + diphosphate</text>
        <dbReference type="Rhea" id="RHEA:20301"/>
        <dbReference type="Rhea" id="RHEA-COMP:9658"/>
        <dbReference type="Rhea" id="RHEA-COMP:9673"/>
        <dbReference type="ChEBI" id="CHEBI:30616"/>
        <dbReference type="ChEBI" id="CHEBI:32682"/>
        <dbReference type="ChEBI" id="CHEBI:33019"/>
        <dbReference type="ChEBI" id="CHEBI:78442"/>
        <dbReference type="ChEBI" id="CHEBI:78513"/>
        <dbReference type="ChEBI" id="CHEBI:456215"/>
        <dbReference type="EC" id="6.1.1.19"/>
    </reaction>
</comment>
<proteinExistence type="inferred from homology"/>
<dbReference type="Gene3D" id="3.40.50.620">
    <property type="entry name" value="HUPs"/>
    <property type="match status" value="1"/>
</dbReference>
<organism evidence="15 16">
    <name type="scientific">Actinomadura montaniterrae</name>
    <dbReference type="NCBI Taxonomy" id="1803903"/>
    <lineage>
        <taxon>Bacteria</taxon>
        <taxon>Bacillati</taxon>
        <taxon>Actinomycetota</taxon>
        <taxon>Actinomycetes</taxon>
        <taxon>Streptosporangiales</taxon>
        <taxon>Thermomonosporaceae</taxon>
        <taxon>Actinomadura</taxon>
    </lineage>
</organism>
<dbReference type="InterPro" id="IPR001278">
    <property type="entry name" value="Arg-tRNA-ligase"/>
</dbReference>
<dbReference type="HAMAP" id="MF_00123">
    <property type="entry name" value="Arg_tRNA_synth"/>
    <property type="match status" value="1"/>
</dbReference>
<evidence type="ECO:0000256" key="3">
    <source>
        <dbReference type="ARBA" id="ARBA00011245"/>
    </source>
</evidence>
<dbReference type="InterPro" id="IPR001412">
    <property type="entry name" value="aa-tRNA-synth_I_CS"/>
</dbReference>
<evidence type="ECO:0000256" key="6">
    <source>
        <dbReference type="ARBA" id="ARBA00022741"/>
    </source>
</evidence>
<dbReference type="PROSITE" id="PS00178">
    <property type="entry name" value="AA_TRNA_LIGASE_I"/>
    <property type="match status" value="1"/>
</dbReference>
<dbReference type="SUPFAM" id="SSF47323">
    <property type="entry name" value="Anticodon-binding domain of a subclass of class I aminoacyl-tRNA synthetases"/>
    <property type="match status" value="1"/>
</dbReference>
<dbReference type="GO" id="GO:0005524">
    <property type="term" value="F:ATP binding"/>
    <property type="evidence" value="ECO:0007669"/>
    <property type="project" value="UniProtKB-UniRule"/>
</dbReference>
<keyword evidence="16" id="KW-1185">Reference proteome</keyword>
<dbReference type="InterPro" id="IPR014729">
    <property type="entry name" value="Rossmann-like_a/b/a_fold"/>
</dbReference>
<evidence type="ECO:0000256" key="9">
    <source>
        <dbReference type="ARBA" id="ARBA00023146"/>
    </source>
</evidence>
<feature type="domain" description="DALR anticodon binding" evidence="13">
    <location>
        <begin position="470"/>
        <end position="586"/>
    </location>
</feature>
<dbReference type="Pfam" id="PF00750">
    <property type="entry name" value="tRNA-synt_1d"/>
    <property type="match status" value="1"/>
</dbReference>
<dbReference type="RefSeq" id="WP_151545015.1">
    <property type="nucleotide sequence ID" value="NZ_WBMR01000174.1"/>
</dbReference>
<name>A0A6L3VLW4_9ACTN</name>
<comment type="similarity">
    <text evidence="2 11 12">Belongs to the class-I aminoacyl-tRNA synthetase family.</text>
</comment>
<dbReference type="EC" id="6.1.1.19" evidence="11"/>
<dbReference type="Gene3D" id="1.10.730.10">
    <property type="entry name" value="Isoleucyl-tRNA Synthetase, Domain 1"/>
    <property type="match status" value="1"/>
</dbReference>
<accession>A0A6L3VLW4</accession>
<dbReference type="InterPro" id="IPR008909">
    <property type="entry name" value="DALR_anticod-bd"/>
</dbReference>
<feature type="domain" description="Arginyl tRNA synthetase N-terminal" evidence="14">
    <location>
        <begin position="6"/>
        <end position="93"/>
    </location>
</feature>
<dbReference type="NCBIfam" id="TIGR00456">
    <property type="entry name" value="argS"/>
    <property type="match status" value="1"/>
</dbReference>
<evidence type="ECO:0000256" key="12">
    <source>
        <dbReference type="RuleBase" id="RU363038"/>
    </source>
</evidence>
<evidence type="ECO:0000259" key="14">
    <source>
        <dbReference type="SMART" id="SM01016"/>
    </source>
</evidence>
<dbReference type="InterPro" id="IPR009080">
    <property type="entry name" value="tRNAsynth_Ia_anticodon-bd"/>
</dbReference>
<dbReference type="EMBL" id="WBMR01000174">
    <property type="protein sequence ID" value="KAB2368231.1"/>
    <property type="molecule type" value="Genomic_DNA"/>
</dbReference>
<reference evidence="15 16" key="1">
    <citation type="submission" date="2019-09" db="EMBL/GenBank/DDBJ databases">
        <title>Actinomadura physcomitrii sp. nov., a novel actinomycete isolated from moss [Physcomitrium sphaericum (Ludw) Fuernr].</title>
        <authorList>
            <person name="Liu C."/>
            <person name="Zhuang X."/>
        </authorList>
    </citation>
    <scope>NUCLEOTIDE SEQUENCE [LARGE SCALE GENOMIC DNA]</scope>
    <source>
        <strain evidence="15 16">CYP1-1B</strain>
    </source>
</reference>
<dbReference type="SMART" id="SM00836">
    <property type="entry name" value="DALR_1"/>
    <property type="match status" value="1"/>
</dbReference>
<keyword evidence="5 11" id="KW-0436">Ligase</keyword>
<evidence type="ECO:0000256" key="11">
    <source>
        <dbReference type="HAMAP-Rule" id="MF_00123"/>
    </source>
</evidence>
<dbReference type="AlphaFoldDB" id="A0A6L3VLW4"/>
<evidence type="ECO:0000259" key="13">
    <source>
        <dbReference type="SMART" id="SM00836"/>
    </source>
</evidence>
<dbReference type="PRINTS" id="PR01038">
    <property type="entry name" value="TRNASYNTHARG"/>
</dbReference>
<dbReference type="Pfam" id="PF03485">
    <property type="entry name" value="Arg_tRNA_synt_N"/>
    <property type="match status" value="1"/>
</dbReference>
<dbReference type="Proteomes" id="UP000483004">
    <property type="component" value="Unassembled WGS sequence"/>
</dbReference>
<dbReference type="SUPFAM" id="SSF55190">
    <property type="entry name" value="Arginyl-tRNA synthetase (ArgRS), N-terminal 'additional' domain"/>
    <property type="match status" value="1"/>
</dbReference>
<dbReference type="GO" id="GO:0006420">
    <property type="term" value="P:arginyl-tRNA aminoacylation"/>
    <property type="evidence" value="ECO:0007669"/>
    <property type="project" value="UniProtKB-UniRule"/>
</dbReference>
<evidence type="ECO:0000313" key="16">
    <source>
        <dbReference type="Proteomes" id="UP000483004"/>
    </source>
</evidence>
<evidence type="ECO:0000256" key="8">
    <source>
        <dbReference type="ARBA" id="ARBA00022917"/>
    </source>
</evidence>
<evidence type="ECO:0000256" key="2">
    <source>
        <dbReference type="ARBA" id="ARBA00005594"/>
    </source>
</evidence>
<sequence length="586" mass="63659">MPDPQLVLAARVQDALSAAFGPSYADADPVIRPSQFADLQANVALPLAKRLQGERGEKQNPREIANEIVAKLDVADVASGVEVSGPGFINFTLSDEWIAGQAQRVLEDERLTVPKAAEPQTVVVDYSAPNVAKEMHVGHLRTTIVGDSIVRMLEFLGHRAVRQNHLGDWGTQFGMLIEHLLDVGEEAAAAELSAGHINRFYQAARAKFDSDPEFAERSRRRVVTLQSGDPETLRLWQQFIDDTVIYINKVYARLGVTLTDADLAGESIYNPMLDTVSEELESSGVAQLSDGALCVFPPGFTGRDDAPIPLIIRKSDGGYGYATTDMAAIRHRVRDLGADRIIYVVGADQSLHFQMVFAAARMAGWLPDGVRAEHAQIGMVLGTDGKRFRTRSGESVRLIDLLDEAVERSAAEYDKVNPDDSLGPEARAQIADAVGIGAVKYADLSVARDSEYIFDFDRMISFKGNTGPYLQYAIARIRSIFRRAGTDPESATGPIVIGEEAERALALQLLGFGTAVEQAYDAAEPHKLASYIYAVADAYTTFHENCPVLKAPDEATKASRLALCAATLRTLTTGLGLLGVPTPERM</sequence>
<evidence type="ECO:0000313" key="15">
    <source>
        <dbReference type="EMBL" id="KAB2368231.1"/>
    </source>
</evidence>
<dbReference type="InterPro" id="IPR005148">
    <property type="entry name" value="Arg-tRNA-synth_N"/>
</dbReference>
<evidence type="ECO:0000256" key="1">
    <source>
        <dbReference type="ARBA" id="ARBA00004496"/>
    </source>
</evidence>
<evidence type="ECO:0000256" key="4">
    <source>
        <dbReference type="ARBA" id="ARBA00022490"/>
    </source>
</evidence>
<evidence type="ECO:0000256" key="7">
    <source>
        <dbReference type="ARBA" id="ARBA00022840"/>
    </source>
</evidence>
<dbReference type="PANTHER" id="PTHR11956">
    <property type="entry name" value="ARGINYL-TRNA SYNTHETASE"/>
    <property type="match status" value="1"/>
</dbReference>
<dbReference type="OrthoDB" id="9803211at2"/>
<dbReference type="InterPro" id="IPR036695">
    <property type="entry name" value="Arg-tRNA-synth_N_sf"/>
</dbReference>
<dbReference type="CDD" id="cd00671">
    <property type="entry name" value="ArgRS_core"/>
    <property type="match status" value="1"/>
</dbReference>
<keyword evidence="8 11" id="KW-0648">Protein biosynthesis</keyword>
<dbReference type="GO" id="GO:0005737">
    <property type="term" value="C:cytoplasm"/>
    <property type="evidence" value="ECO:0007669"/>
    <property type="project" value="UniProtKB-SubCell"/>
</dbReference>
<protein>
    <recommendedName>
        <fullName evidence="11">Arginine--tRNA ligase</fullName>
        <ecNumber evidence="11">6.1.1.19</ecNumber>
    </recommendedName>
    <alternativeName>
        <fullName evidence="11">Arginyl-tRNA synthetase</fullName>
        <shortName evidence="11">ArgRS</shortName>
    </alternativeName>
</protein>
<dbReference type="InterPro" id="IPR035684">
    <property type="entry name" value="ArgRS_core"/>
</dbReference>
<dbReference type="SMART" id="SM01016">
    <property type="entry name" value="Arg_tRNA_synt_N"/>
    <property type="match status" value="1"/>
</dbReference>
<dbReference type="Pfam" id="PF05746">
    <property type="entry name" value="DALR_1"/>
    <property type="match status" value="1"/>
</dbReference>
<dbReference type="FunFam" id="3.40.50.620:FF:000116">
    <property type="entry name" value="Arginine--tRNA ligase"/>
    <property type="match status" value="1"/>
</dbReference>
<keyword evidence="6 11" id="KW-0547">Nucleotide-binding</keyword>
<keyword evidence="4 11" id="KW-0963">Cytoplasm</keyword>
<keyword evidence="7 11" id="KW-0067">ATP-binding</keyword>